<keyword evidence="3" id="KW-1003">Cell membrane</keyword>
<feature type="transmembrane region" description="Helical" evidence="8">
    <location>
        <begin position="252"/>
        <end position="270"/>
    </location>
</feature>
<evidence type="ECO:0000256" key="3">
    <source>
        <dbReference type="ARBA" id="ARBA00022475"/>
    </source>
</evidence>
<feature type="transmembrane region" description="Helical" evidence="8">
    <location>
        <begin position="219"/>
        <end position="240"/>
    </location>
</feature>
<dbReference type="Pfam" id="PF02653">
    <property type="entry name" value="BPD_transp_2"/>
    <property type="match status" value="1"/>
</dbReference>
<dbReference type="Proteomes" id="UP000002318">
    <property type="component" value="Chromosome"/>
</dbReference>
<evidence type="ECO:0000256" key="5">
    <source>
        <dbReference type="ARBA" id="ARBA00022692"/>
    </source>
</evidence>
<dbReference type="STRING" id="573413.Spirs_4207"/>
<feature type="transmembrane region" description="Helical" evidence="8">
    <location>
        <begin position="13"/>
        <end position="36"/>
    </location>
</feature>
<dbReference type="OrthoDB" id="9813906at2"/>
<dbReference type="GO" id="GO:0022857">
    <property type="term" value="F:transmembrane transporter activity"/>
    <property type="evidence" value="ECO:0007669"/>
    <property type="project" value="InterPro"/>
</dbReference>
<evidence type="ECO:0000256" key="7">
    <source>
        <dbReference type="ARBA" id="ARBA00023136"/>
    </source>
</evidence>
<evidence type="ECO:0000256" key="8">
    <source>
        <dbReference type="SAM" id="Phobius"/>
    </source>
</evidence>
<evidence type="ECO:0000313" key="9">
    <source>
        <dbReference type="EMBL" id="ADK83281.1"/>
    </source>
</evidence>
<sequence>MLKRHNGITNTEMALFAIILIYSIVVGVVNSGFFNIDTQFDIIRSSSYVMVLAMGLLVVMLSGGIDISFMAMALFGSYTATKILVSTGSSSILLAFAISMGVGIGLGIINALLVSWLRLPPFIITLGTSNLFHGVMATFIGAKTYGGGRLPPSYSNFGSSTLFKVHTDIGDVGLSTSILFVLGAVLLTYFLIYRTTVGRGIVALGNSEEATKRIGYKPLLLRIVAYGYMGLLAGCAGMIYVCQVNAVYPDKMVGNELMVVAGVIIGGVSISGGKGRILGALLGIFIIYLLNSTLIFLGLTSSWNQLFVGAILIISVAVTSYQEKKKNQKHLIFNASI</sequence>
<evidence type="ECO:0000256" key="6">
    <source>
        <dbReference type="ARBA" id="ARBA00022989"/>
    </source>
</evidence>
<feature type="transmembrane region" description="Helical" evidence="8">
    <location>
        <begin position="92"/>
        <end position="114"/>
    </location>
</feature>
<dbReference type="GO" id="GO:0005886">
    <property type="term" value="C:plasma membrane"/>
    <property type="evidence" value="ECO:0007669"/>
    <property type="project" value="UniProtKB-SubCell"/>
</dbReference>
<dbReference type="PANTHER" id="PTHR32196">
    <property type="entry name" value="ABC TRANSPORTER PERMEASE PROTEIN YPHD-RELATED-RELATED"/>
    <property type="match status" value="1"/>
</dbReference>
<accession>E1R9W2</accession>
<evidence type="ECO:0000256" key="4">
    <source>
        <dbReference type="ARBA" id="ARBA00022519"/>
    </source>
</evidence>
<dbReference type="EMBL" id="CP002116">
    <property type="protein sequence ID" value="ADK83281.1"/>
    <property type="molecule type" value="Genomic_DNA"/>
</dbReference>
<reference evidence="9 10" key="1">
    <citation type="journal article" date="2010" name="Stand. Genomic Sci.">
        <title>Complete genome sequence of Spirochaeta smaragdinae type strain (SEBR 4228).</title>
        <authorList>
            <person name="Mavromatis K."/>
            <person name="Yasawong M."/>
            <person name="Chertkov O."/>
            <person name="Lapidus A."/>
            <person name="Lucas S."/>
            <person name="Nolan M."/>
            <person name="Del Rio T.G."/>
            <person name="Tice H."/>
            <person name="Cheng J.F."/>
            <person name="Pitluck S."/>
            <person name="Liolios K."/>
            <person name="Ivanova N."/>
            <person name="Tapia R."/>
            <person name="Han C."/>
            <person name="Bruce D."/>
            <person name="Goodwin L."/>
            <person name="Pati A."/>
            <person name="Chen A."/>
            <person name="Palaniappan K."/>
            <person name="Land M."/>
            <person name="Hauser L."/>
            <person name="Chang Y.J."/>
            <person name="Jeffries C.D."/>
            <person name="Detter J.C."/>
            <person name="Rohde M."/>
            <person name="Brambilla E."/>
            <person name="Spring S."/>
            <person name="Goker M."/>
            <person name="Sikorski J."/>
            <person name="Woyke T."/>
            <person name="Bristow J."/>
            <person name="Eisen J.A."/>
            <person name="Markowitz V."/>
            <person name="Hugenholtz P."/>
            <person name="Klenk H.P."/>
            <person name="Kyrpides N.C."/>
        </authorList>
    </citation>
    <scope>NUCLEOTIDE SEQUENCE [LARGE SCALE GENOMIC DNA]</scope>
    <source>
        <strain evidence="10">DSM 11293 / JCM 15392 / SEBR 4228</strain>
    </source>
</reference>
<protein>
    <submittedName>
        <fullName evidence="9">Inner-membrane translocator</fullName>
    </submittedName>
</protein>
<dbReference type="CDD" id="cd06579">
    <property type="entry name" value="TM_PBP1_transp_AraH_like"/>
    <property type="match status" value="1"/>
</dbReference>
<dbReference type="eggNOG" id="COG1172">
    <property type="taxonomic scope" value="Bacteria"/>
</dbReference>
<keyword evidence="10" id="KW-1185">Reference proteome</keyword>
<keyword evidence="7 8" id="KW-0472">Membrane</keyword>
<keyword evidence="2" id="KW-0813">Transport</keyword>
<dbReference type="KEGG" id="ssm:Spirs_4207"/>
<proteinExistence type="predicted"/>
<dbReference type="RefSeq" id="WP_013256737.1">
    <property type="nucleotide sequence ID" value="NC_014364.1"/>
</dbReference>
<feature type="transmembrane region" description="Helical" evidence="8">
    <location>
        <begin position="121"/>
        <end position="142"/>
    </location>
</feature>
<feature type="transmembrane region" description="Helical" evidence="8">
    <location>
        <begin position="172"/>
        <end position="192"/>
    </location>
</feature>
<dbReference type="HOGENOM" id="CLU_028880_0_1_12"/>
<dbReference type="PANTHER" id="PTHR32196:SF21">
    <property type="entry name" value="ABC TRANSPORTER PERMEASE PROTEIN YPHD-RELATED"/>
    <property type="match status" value="1"/>
</dbReference>
<keyword evidence="4" id="KW-0997">Cell inner membrane</keyword>
<keyword evidence="6 8" id="KW-1133">Transmembrane helix</keyword>
<evidence type="ECO:0000256" key="2">
    <source>
        <dbReference type="ARBA" id="ARBA00022448"/>
    </source>
</evidence>
<feature type="transmembrane region" description="Helical" evidence="8">
    <location>
        <begin position="303"/>
        <end position="321"/>
    </location>
</feature>
<feature type="transmembrane region" description="Helical" evidence="8">
    <location>
        <begin position="277"/>
        <end position="297"/>
    </location>
</feature>
<comment type="subcellular location">
    <subcellularLocation>
        <location evidence="1">Cell membrane</location>
        <topology evidence="1">Multi-pass membrane protein</topology>
    </subcellularLocation>
</comment>
<evidence type="ECO:0000313" key="10">
    <source>
        <dbReference type="Proteomes" id="UP000002318"/>
    </source>
</evidence>
<feature type="transmembrane region" description="Helical" evidence="8">
    <location>
        <begin position="48"/>
        <end position="72"/>
    </location>
</feature>
<gene>
    <name evidence="9" type="ordered locus">Spirs_4207</name>
</gene>
<organism evidence="9 10">
    <name type="scientific">Sediminispirochaeta smaragdinae (strain DSM 11293 / JCM 15392 / SEBR 4228)</name>
    <name type="common">Spirochaeta smaragdinae</name>
    <dbReference type="NCBI Taxonomy" id="573413"/>
    <lineage>
        <taxon>Bacteria</taxon>
        <taxon>Pseudomonadati</taxon>
        <taxon>Spirochaetota</taxon>
        <taxon>Spirochaetia</taxon>
        <taxon>Spirochaetales</taxon>
        <taxon>Spirochaetaceae</taxon>
        <taxon>Sediminispirochaeta</taxon>
    </lineage>
</organism>
<keyword evidence="5 8" id="KW-0812">Transmembrane</keyword>
<evidence type="ECO:0000256" key="1">
    <source>
        <dbReference type="ARBA" id="ARBA00004651"/>
    </source>
</evidence>
<dbReference type="AlphaFoldDB" id="E1R9W2"/>
<name>E1R9W2_SEDSS</name>
<dbReference type="InterPro" id="IPR001851">
    <property type="entry name" value="ABC_transp_permease"/>
</dbReference>